<name>A0A1C4WAD0_9ACTN</name>
<evidence type="ECO:0000313" key="6">
    <source>
        <dbReference type="EMBL" id="SCE93158.1"/>
    </source>
</evidence>
<dbReference type="PRINTS" id="PR00040">
    <property type="entry name" value="HTHMERR"/>
</dbReference>
<organism evidence="6 7">
    <name type="scientific">Micromonospora matsumotoense</name>
    <dbReference type="NCBI Taxonomy" id="121616"/>
    <lineage>
        <taxon>Bacteria</taxon>
        <taxon>Bacillati</taxon>
        <taxon>Actinomycetota</taxon>
        <taxon>Actinomycetes</taxon>
        <taxon>Micromonosporales</taxon>
        <taxon>Micromonosporaceae</taxon>
        <taxon>Micromonospora</taxon>
    </lineage>
</organism>
<dbReference type="PANTHER" id="PTHR30204:SF69">
    <property type="entry name" value="MERR-FAMILY TRANSCRIPTIONAL REGULATOR"/>
    <property type="match status" value="1"/>
</dbReference>
<feature type="domain" description="HTH merR-type" evidence="5">
    <location>
        <begin position="1"/>
        <end position="68"/>
    </location>
</feature>
<dbReference type="SUPFAM" id="SSF46955">
    <property type="entry name" value="Putative DNA-binding domain"/>
    <property type="match status" value="1"/>
</dbReference>
<dbReference type="InterPro" id="IPR047057">
    <property type="entry name" value="MerR_fam"/>
</dbReference>
<sequence length="121" mass="13317">MRIGELARRAGVSTRALRYYEEQGLLRPERRPSGYRDYGEQALTTVRRIQLLLSAGLGTTVIAEILPCVPDDTTVLAPTCPELLDALAEERARITASMQRLVAARDILDALIATGAPTRLR</sequence>
<evidence type="ECO:0000256" key="3">
    <source>
        <dbReference type="ARBA" id="ARBA00023125"/>
    </source>
</evidence>
<dbReference type="EMBL" id="FMCU01000003">
    <property type="protein sequence ID" value="SCE93158.1"/>
    <property type="molecule type" value="Genomic_DNA"/>
</dbReference>
<dbReference type="PANTHER" id="PTHR30204">
    <property type="entry name" value="REDOX-CYCLING DRUG-SENSING TRANSCRIPTIONAL ACTIVATOR SOXR"/>
    <property type="match status" value="1"/>
</dbReference>
<keyword evidence="3 6" id="KW-0238">DNA-binding</keyword>
<dbReference type="Proteomes" id="UP000198797">
    <property type="component" value="Unassembled WGS sequence"/>
</dbReference>
<dbReference type="AlphaFoldDB" id="A0A1C4WAD0"/>
<evidence type="ECO:0000256" key="1">
    <source>
        <dbReference type="ARBA" id="ARBA00022491"/>
    </source>
</evidence>
<evidence type="ECO:0000259" key="5">
    <source>
        <dbReference type="PROSITE" id="PS50937"/>
    </source>
</evidence>
<dbReference type="OrthoDB" id="3824912at2"/>
<dbReference type="PROSITE" id="PS00552">
    <property type="entry name" value="HTH_MERR_1"/>
    <property type="match status" value="1"/>
</dbReference>
<keyword evidence="7" id="KW-1185">Reference proteome</keyword>
<dbReference type="SMART" id="SM00422">
    <property type="entry name" value="HTH_MERR"/>
    <property type="match status" value="1"/>
</dbReference>
<dbReference type="InterPro" id="IPR009061">
    <property type="entry name" value="DNA-bd_dom_put_sf"/>
</dbReference>
<dbReference type="Pfam" id="PF13411">
    <property type="entry name" value="MerR_1"/>
    <property type="match status" value="1"/>
</dbReference>
<dbReference type="Gene3D" id="1.10.1660.10">
    <property type="match status" value="1"/>
</dbReference>
<reference evidence="7" key="1">
    <citation type="submission" date="2016-06" db="EMBL/GenBank/DDBJ databases">
        <authorList>
            <person name="Varghese N."/>
            <person name="Submissions Spin"/>
        </authorList>
    </citation>
    <scope>NUCLEOTIDE SEQUENCE [LARGE SCALE GENOMIC DNA]</scope>
    <source>
        <strain evidence="7">DSM 44100</strain>
    </source>
</reference>
<gene>
    <name evidence="6" type="ORF">GA0070216_103205</name>
</gene>
<keyword evidence="4" id="KW-0804">Transcription</keyword>
<evidence type="ECO:0000313" key="7">
    <source>
        <dbReference type="Proteomes" id="UP000198797"/>
    </source>
</evidence>
<dbReference type="GO" id="GO:0003700">
    <property type="term" value="F:DNA-binding transcription factor activity"/>
    <property type="evidence" value="ECO:0007669"/>
    <property type="project" value="InterPro"/>
</dbReference>
<dbReference type="RefSeq" id="WP_091241575.1">
    <property type="nucleotide sequence ID" value="NZ_FMCU01000003.1"/>
</dbReference>
<keyword evidence="1" id="KW-0678">Repressor</keyword>
<dbReference type="STRING" id="121616.GA0070216_103205"/>
<proteinExistence type="predicted"/>
<protein>
    <submittedName>
        <fullName evidence="6">DNA-binding transcriptional regulator, MerR family</fullName>
    </submittedName>
</protein>
<accession>A0A1C4WAD0</accession>
<evidence type="ECO:0000256" key="2">
    <source>
        <dbReference type="ARBA" id="ARBA00023015"/>
    </source>
</evidence>
<dbReference type="GO" id="GO:0003677">
    <property type="term" value="F:DNA binding"/>
    <property type="evidence" value="ECO:0007669"/>
    <property type="project" value="UniProtKB-KW"/>
</dbReference>
<dbReference type="InterPro" id="IPR000551">
    <property type="entry name" value="MerR-type_HTH_dom"/>
</dbReference>
<dbReference type="PROSITE" id="PS50937">
    <property type="entry name" value="HTH_MERR_2"/>
    <property type="match status" value="1"/>
</dbReference>
<dbReference type="CDD" id="cd01282">
    <property type="entry name" value="HTH_MerR-like_sg3"/>
    <property type="match status" value="1"/>
</dbReference>
<evidence type="ECO:0000256" key="4">
    <source>
        <dbReference type="ARBA" id="ARBA00023163"/>
    </source>
</evidence>
<keyword evidence="2" id="KW-0805">Transcription regulation</keyword>